<gene>
    <name evidence="7" type="ORF">SASPL_154242</name>
</gene>
<keyword evidence="2 5" id="KW-0805">Transcription regulation</keyword>
<keyword evidence="3 5" id="KW-0238">DNA-binding</keyword>
<protein>
    <recommendedName>
        <fullName evidence="5">Protein BZR1 homolog</fullName>
    </recommendedName>
    <alternativeName>
        <fullName evidence="5">Protein BRASSINAZOLE-RESISTANT 1 homolog</fullName>
    </alternativeName>
</protein>
<keyword evidence="4 5" id="KW-0804">Transcription</keyword>
<comment type="similarity">
    <text evidence="1 5">Belongs to the BZR/LAT61 family.</text>
</comment>
<reference evidence="7" key="1">
    <citation type="submission" date="2018-01" db="EMBL/GenBank/DDBJ databases">
        <authorList>
            <person name="Mao J.F."/>
        </authorList>
    </citation>
    <scope>NUCLEOTIDE SEQUENCE</scope>
    <source>
        <strain evidence="7">Huo1</strain>
        <tissue evidence="7">Leaf</tissue>
    </source>
</reference>
<evidence type="ECO:0000256" key="5">
    <source>
        <dbReference type="RuleBase" id="RU369040"/>
    </source>
</evidence>
<sequence>MGGGTRMPSWKERENNKWRERQRRAMAAKIFFGLRLYRNYTLPKHCDNNEVLKALCRLDCPPRRHHLSQVLDFINGSISAASGSACSPYQQSSSCNPIPTDGNSLIPWLRNLSSSDPSSEFMHHYLHGGGSISAPHPLLPLSTPPSPGHQMWYQGTHASQSGTTSPTFSLVSSNPFGFSMEDLTRNGSLMCTPGRSRACSPAVTGAADIPMARVTPNEFVFGSSSTTVLVNPWEGETIHEDCRADELELTLGSSKAR</sequence>
<accession>A0A8X8YYA8</accession>
<dbReference type="GO" id="GO:0003677">
    <property type="term" value="F:DNA binding"/>
    <property type="evidence" value="ECO:0007669"/>
    <property type="project" value="UniProtKB-UniRule"/>
</dbReference>
<dbReference type="Proteomes" id="UP000298416">
    <property type="component" value="Unassembled WGS sequence"/>
</dbReference>
<dbReference type="GO" id="GO:0005634">
    <property type="term" value="C:nucleus"/>
    <property type="evidence" value="ECO:0007669"/>
    <property type="project" value="UniProtKB-SubCell"/>
</dbReference>
<dbReference type="InterPro" id="IPR033264">
    <property type="entry name" value="BZR"/>
</dbReference>
<dbReference type="GO" id="GO:0009742">
    <property type="term" value="P:brassinosteroid mediated signaling pathway"/>
    <property type="evidence" value="ECO:0007669"/>
    <property type="project" value="UniProtKB-UniRule"/>
</dbReference>
<evidence type="ECO:0000313" key="8">
    <source>
        <dbReference type="Proteomes" id="UP000298416"/>
    </source>
</evidence>
<reference evidence="7" key="2">
    <citation type="submission" date="2020-08" db="EMBL/GenBank/DDBJ databases">
        <title>Plant Genome Project.</title>
        <authorList>
            <person name="Zhang R.-G."/>
        </authorList>
    </citation>
    <scope>NUCLEOTIDE SEQUENCE</scope>
    <source>
        <strain evidence="7">Huo1</strain>
        <tissue evidence="7">Leaf</tissue>
    </source>
</reference>
<keyword evidence="8" id="KW-1185">Reference proteome</keyword>
<comment type="caution">
    <text evidence="7">The sequence shown here is derived from an EMBL/GenBank/DDBJ whole genome shotgun (WGS) entry which is preliminary data.</text>
</comment>
<comment type="function">
    <text evidence="5">Functions in brassinosteroid signaling. May function as transcriptional repressor.</text>
</comment>
<dbReference type="InterPro" id="IPR008540">
    <property type="entry name" value="BES1_N"/>
</dbReference>
<evidence type="ECO:0000256" key="3">
    <source>
        <dbReference type="ARBA" id="ARBA00023125"/>
    </source>
</evidence>
<dbReference type="GO" id="GO:0006351">
    <property type="term" value="P:DNA-templated transcription"/>
    <property type="evidence" value="ECO:0007669"/>
    <property type="project" value="InterPro"/>
</dbReference>
<dbReference type="PANTHER" id="PTHR31506">
    <property type="entry name" value="BES1/BZR1 HOMOLOG PROTEIN 3-RELATED"/>
    <property type="match status" value="1"/>
</dbReference>
<dbReference type="PANTHER" id="PTHR31506:SF2">
    <property type="entry name" value="BES1_BZR1 HOMOLOG PROTEIN 3"/>
    <property type="match status" value="1"/>
</dbReference>
<dbReference type="EMBL" id="PNBA02000022">
    <property type="protein sequence ID" value="KAG6385407.1"/>
    <property type="molecule type" value="Genomic_DNA"/>
</dbReference>
<dbReference type="Pfam" id="PF05687">
    <property type="entry name" value="BES1_N"/>
    <property type="match status" value="1"/>
</dbReference>
<keyword evidence="5" id="KW-1070">Brassinosteroid signaling pathway</keyword>
<name>A0A8X8YYA8_SALSN</name>
<evidence type="ECO:0000256" key="1">
    <source>
        <dbReference type="ARBA" id="ARBA00005909"/>
    </source>
</evidence>
<comment type="subcellular location">
    <subcellularLocation>
        <location evidence="5">Nucleus</location>
    </subcellularLocation>
</comment>
<evidence type="ECO:0000259" key="6">
    <source>
        <dbReference type="Pfam" id="PF05687"/>
    </source>
</evidence>
<organism evidence="7">
    <name type="scientific">Salvia splendens</name>
    <name type="common">Scarlet sage</name>
    <dbReference type="NCBI Taxonomy" id="180675"/>
    <lineage>
        <taxon>Eukaryota</taxon>
        <taxon>Viridiplantae</taxon>
        <taxon>Streptophyta</taxon>
        <taxon>Embryophyta</taxon>
        <taxon>Tracheophyta</taxon>
        <taxon>Spermatophyta</taxon>
        <taxon>Magnoliopsida</taxon>
        <taxon>eudicotyledons</taxon>
        <taxon>Gunneridae</taxon>
        <taxon>Pentapetalae</taxon>
        <taxon>asterids</taxon>
        <taxon>lamiids</taxon>
        <taxon>Lamiales</taxon>
        <taxon>Lamiaceae</taxon>
        <taxon>Nepetoideae</taxon>
        <taxon>Mentheae</taxon>
        <taxon>Salviinae</taxon>
        <taxon>Salvia</taxon>
        <taxon>Salvia subgen. Calosphace</taxon>
        <taxon>core Calosphace</taxon>
    </lineage>
</organism>
<dbReference type="AlphaFoldDB" id="A0A8X8YYA8"/>
<proteinExistence type="inferred from homology"/>
<feature type="domain" description="BES1/BZR1 plant transcription factor N-terminal" evidence="6">
    <location>
        <begin position="3"/>
        <end position="57"/>
    </location>
</feature>
<evidence type="ECO:0000256" key="2">
    <source>
        <dbReference type="ARBA" id="ARBA00023015"/>
    </source>
</evidence>
<evidence type="ECO:0000313" key="7">
    <source>
        <dbReference type="EMBL" id="KAG6385407.1"/>
    </source>
</evidence>
<dbReference type="GO" id="GO:0003700">
    <property type="term" value="F:DNA-binding transcription factor activity"/>
    <property type="evidence" value="ECO:0007669"/>
    <property type="project" value="UniProtKB-UniRule"/>
</dbReference>
<evidence type="ECO:0000256" key="4">
    <source>
        <dbReference type="ARBA" id="ARBA00023163"/>
    </source>
</evidence>